<dbReference type="Pfam" id="PF00149">
    <property type="entry name" value="Metallophos"/>
    <property type="match status" value="1"/>
</dbReference>
<dbReference type="GO" id="GO:0005615">
    <property type="term" value="C:extracellular space"/>
    <property type="evidence" value="ECO:0007669"/>
    <property type="project" value="TreeGrafter"/>
</dbReference>
<feature type="disulfide bond" evidence="15">
    <location>
        <begin position="147"/>
        <end position="212"/>
    </location>
</feature>
<evidence type="ECO:0000256" key="14">
    <source>
        <dbReference type="PIRSR" id="PIRSR000948-1"/>
    </source>
</evidence>
<keyword evidence="7 14" id="KW-0862">Zinc</keyword>
<dbReference type="FunFam" id="3.60.21.10:FF:000077">
    <property type="entry name" value="Sphingomyelin phosphodiesterase"/>
    <property type="match status" value="1"/>
</dbReference>
<feature type="disulfide bond" evidence="15">
    <location>
        <begin position="283"/>
        <end position="306"/>
    </location>
</feature>
<dbReference type="SUPFAM" id="SSF47862">
    <property type="entry name" value="Saposin"/>
    <property type="match status" value="1"/>
</dbReference>
<evidence type="ECO:0000256" key="8">
    <source>
        <dbReference type="ARBA" id="ARBA00023157"/>
    </source>
</evidence>
<keyword evidence="3" id="KW-0964">Secreted</keyword>
<dbReference type="PROSITE" id="PS50015">
    <property type="entry name" value="SAP_B"/>
    <property type="match status" value="1"/>
</dbReference>
<evidence type="ECO:0000256" key="10">
    <source>
        <dbReference type="ARBA" id="ARBA00023295"/>
    </source>
</evidence>
<dbReference type="SUPFAM" id="SSF56300">
    <property type="entry name" value="Metallo-dependent phosphatases"/>
    <property type="match status" value="1"/>
</dbReference>
<dbReference type="SMART" id="SM00741">
    <property type="entry name" value="SapB"/>
    <property type="match status" value="1"/>
</dbReference>
<dbReference type="PANTHER" id="PTHR10340:SF34">
    <property type="entry name" value="SPHINGOMYELIN PHOSPHODIESTERASE"/>
    <property type="match status" value="1"/>
</dbReference>
<dbReference type="GO" id="GO:0046872">
    <property type="term" value="F:metal ion binding"/>
    <property type="evidence" value="ECO:0007669"/>
    <property type="project" value="UniProtKB-KW"/>
</dbReference>
<dbReference type="EC" id="3.1.4.12" evidence="13"/>
<dbReference type="InterPro" id="IPR011160">
    <property type="entry name" value="Sphingomy_PDE"/>
</dbReference>
<evidence type="ECO:0000256" key="11">
    <source>
        <dbReference type="ARBA" id="ARBA00047268"/>
    </source>
</evidence>
<dbReference type="GO" id="GO:0016798">
    <property type="term" value="F:hydrolase activity, acting on glycosyl bonds"/>
    <property type="evidence" value="ECO:0007669"/>
    <property type="project" value="UniProtKB-KW"/>
</dbReference>
<dbReference type="InterPro" id="IPR004843">
    <property type="entry name" value="Calcineurin-like_PHP"/>
</dbReference>
<dbReference type="AlphaFoldDB" id="A0A9P0J719"/>
<protein>
    <recommendedName>
        <fullName evidence="13">Sphingomyelin phosphodiesterase</fullName>
        <ecNumber evidence="13">3.1.4.12</ecNumber>
    </recommendedName>
</protein>
<dbReference type="PANTHER" id="PTHR10340">
    <property type="entry name" value="SPHINGOMYELIN PHOSPHODIESTERASE"/>
    <property type="match status" value="1"/>
</dbReference>
<dbReference type="PIRSF" id="PIRSF000948">
    <property type="entry name" value="Sphingomy_PDE"/>
    <property type="match status" value="1"/>
</dbReference>
<evidence type="ECO:0000256" key="5">
    <source>
        <dbReference type="ARBA" id="ARBA00022729"/>
    </source>
</evidence>
<comment type="cofactor">
    <cofactor evidence="14">
        <name>Zn(2+)</name>
        <dbReference type="ChEBI" id="CHEBI:29105"/>
    </cofactor>
    <text evidence="14">Binds 2 Zn(2+) ions per subunit.</text>
</comment>
<evidence type="ECO:0000256" key="16">
    <source>
        <dbReference type="SAM" id="SignalP"/>
    </source>
</evidence>
<evidence type="ECO:0000256" key="6">
    <source>
        <dbReference type="ARBA" id="ARBA00022801"/>
    </source>
</evidence>
<evidence type="ECO:0000256" key="9">
    <source>
        <dbReference type="ARBA" id="ARBA00023180"/>
    </source>
</evidence>
<dbReference type="Proteomes" id="UP001153620">
    <property type="component" value="Chromosome 3"/>
</dbReference>
<feature type="disulfide bond" evidence="15">
    <location>
        <begin position="643"/>
        <end position="647"/>
    </location>
</feature>
<keyword evidence="6 13" id="KW-0378">Hydrolase</keyword>
<feature type="binding site" evidence="14">
    <location>
        <position position="517"/>
    </location>
    <ligand>
        <name>Zn(2+)</name>
        <dbReference type="ChEBI" id="CHEBI:29105"/>
        <label>2</label>
    </ligand>
</feature>
<evidence type="ECO:0000256" key="12">
    <source>
        <dbReference type="ARBA" id="ARBA00059094"/>
    </source>
</evidence>
<dbReference type="Pfam" id="PF19272">
    <property type="entry name" value="ASMase_C"/>
    <property type="match status" value="1"/>
</dbReference>
<feature type="binding site" evidence="14">
    <location>
        <position position="335"/>
    </location>
    <ligand>
        <name>Zn(2+)</name>
        <dbReference type="ChEBI" id="CHEBI:29105"/>
        <label>1</label>
    </ligand>
</feature>
<feature type="disulfide bond" evidence="15">
    <location>
        <begin position="144"/>
        <end position="220"/>
    </location>
</feature>
<evidence type="ECO:0000256" key="3">
    <source>
        <dbReference type="ARBA" id="ARBA00022525"/>
    </source>
</evidence>
<feature type="disulfide bond" evidence="15">
    <location>
        <begin position="443"/>
        <end position="491"/>
    </location>
</feature>
<keyword evidence="10 13" id="KW-0326">Glycosidase</keyword>
<comment type="subcellular location">
    <subcellularLocation>
        <location evidence="1">Secreted</location>
    </subcellularLocation>
</comment>
<reference evidence="18" key="1">
    <citation type="submission" date="2022-01" db="EMBL/GenBank/DDBJ databases">
        <authorList>
            <person name="King R."/>
        </authorList>
    </citation>
    <scope>NUCLEOTIDE SEQUENCE</scope>
</reference>
<gene>
    <name evidence="18" type="ORF">CHIRRI_LOCUS9825</name>
</gene>
<feature type="binding site" evidence="14">
    <location>
        <position position="375"/>
    </location>
    <ligand>
        <name>Zn(2+)</name>
        <dbReference type="ChEBI" id="CHEBI:29105"/>
        <label>2</label>
    </ligand>
</feature>
<feature type="binding site" evidence="14">
    <location>
        <position position="335"/>
    </location>
    <ligand>
        <name>Zn(2+)</name>
        <dbReference type="ChEBI" id="CHEBI:29105"/>
        <label>2</label>
    </ligand>
</feature>
<feature type="disulfide bond" evidence="15">
    <location>
        <begin position="653"/>
        <end position="667"/>
    </location>
</feature>
<evidence type="ECO:0000256" key="4">
    <source>
        <dbReference type="ARBA" id="ARBA00022723"/>
    </source>
</evidence>
<organism evidence="18 19">
    <name type="scientific">Chironomus riparius</name>
    <dbReference type="NCBI Taxonomy" id="315576"/>
    <lineage>
        <taxon>Eukaryota</taxon>
        <taxon>Metazoa</taxon>
        <taxon>Ecdysozoa</taxon>
        <taxon>Arthropoda</taxon>
        <taxon>Hexapoda</taxon>
        <taxon>Insecta</taxon>
        <taxon>Pterygota</taxon>
        <taxon>Neoptera</taxon>
        <taxon>Endopterygota</taxon>
        <taxon>Diptera</taxon>
        <taxon>Nematocera</taxon>
        <taxon>Chironomoidea</taxon>
        <taxon>Chironomidae</taxon>
        <taxon>Chironominae</taxon>
        <taxon>Chironomus</taxon>
    </lineage>
</organism>
<dbReference type="GO" id="GO:0005764">
    <property type="term" value="C:lysosome"/>
    <property type="evidence" value="ECO:0007669"/>
    <property type="project" value="TreeGrafter"/>
</dbReference>
<feature type="disulfide bond" evidence="15">
    <location>
        <begin position="175"/>
        <end position="186"/>
    </location>
</feature>
<name>A0A9P0J719_9DIPT</name>
<keyword evidence="4 14" id="KW-0479">Metal-binding</keyword>
<dbReference type="FunFam" id="1.10.225.10:FF:000010">
    <property type="entry name" value="Sphingomyelin phosphodiesterase"/>
    <property type="match status" value="1"/>
</dbReference>
<comment type="similarity">
    <text evidence="2 13">Belongs to the acid sphingomyelinase family.</text>
</comment>
<feature type="disulfide bond" evidence="15">
    <location>
        <begin position="277"/>
        <end position="282"/>
    </location>
</feature>
<keyword evidence="19" id="KW-1185">Reference proteome</keyword>
<dbReference type="GO" id="GO:0006685">
    <property type="term" value="P:sphingomyelin catabolic process"/>
    <property type="evidence" value="ECO:0007669"/>
    <property type="project" value="UniProtKB-UniRule"/>
</dbReference>
<dbReference type="GO" id="GO:0061750">
    <property type="term" value="F:acid sphingomyelin phosphodiesterase activity"/>
    <property type="evidence" value="ECO:0007669"/>
    <property type="project" value="TreeGrafter"/>
</dbReference>
<feature type="chain" id="PRO_5040357666" description="Sphingomyelin phosphodiesterase" evidence="16">
    <location>
        <begin position="22"/>
        <end position="711"/>
    </location>
</feature>
<dbReference type="GO" id="GO:0046513">
    <property type="term" value="P:ceramide biosynthetic process"/>
    <property type="evidence" value="ECO:0007669"/>
    <property type="project" value="TreeGrafter"/>
</dbReference>
<dbReference type="InterPro" id="IPR011001">
    <property type="entry name" value="Saposin-like"/>
</dbReference>
<sequence length="711" mass="82015">MSNNVKIACILLLFYLNFLSATPVISSGSNTQRRRTRTTVPWKQPEDNWNITDIPRSILPHLPSKSTIHTLPAPANIVYKTLDNDEKVLERLHEIKNNETARTLWSKAESDHHYSPFFDKALKLMNLKQVAFEIENSVMSKMSCTACKAGATLLQHYIKSGKSKEEIIKTIFQYCTNLQIQSSRVCEGVSSLFGNEVIYVLKRTNLGADEICSFIIGDACGDIYNPYHEWEIELPAITKPTPHELPIPKENAPSFKVLHLSDTHYDPYYAEGSNADCSEPLCCRITNGRPRHVNAAAGKWGDYRKCDMPKRTLDHMYKHIAEVHPDIDYILWTGDLPPHDIWNQTKEENLKVLKETVKQMAEVFPGIPIFPALGNHESAPVNSFPPPYVQQVDSSINWLYDALAEEWQKWLPPSVSYTIKRGAFYSVLVRPGFRIISINMNYCNNKNWWLLLNSTDPATQLQWIIYELQSAEFSNEKVHIIGHIPPGHPDCLKIWSRNYYKIIQRYESTVTAQFFGHTHFDEFEVFYDTEDISRPTNIAYIGPSVTPYYDLNPGYRIYYIDGDHDATTRLVVDHETWIMNLKEANLYDFPIYYKLYSARNAYNLKALRPTDWDEYTASLTDDQDKFDQYFKHYWKASPVRPSCDADCRKRILCDAKSGRSHDRKFFCAEVEAKLDSSNGSWRSWIYRGISFSFNALYSVTAKIPGYVMSFG</sequence>
<feature type="binding site" evidence="14">
    <location>
        <position position="262"/>
    </location>
    <ligand>
        <name>Zn(2+)</name>
        <dbReference type="ChEBI" id="CHEBI:29105"/>
        <label>1</label>
    </ligand>
</feature>
<dbReference type="InterPro" id="IPR008139">
    <property type="entry name" value="SaposinB_dom"/>
</dbReference>
<dbReference type="GO" id="GO:0016020">
    <property type="term" value="C:membrane"/>
    <property type="evidence" value="ECO:0007669"/>
    <property type="project" value="GOC"/>
</dbReference>
<evidence type="ECO:0000313" key="18">
    <source>
        <dbReference type="EMBL" id="CAH1727577.1"/>
    </source>
</evidence>
<feature type="domain" description="Saposin B-type" evidence="17">
    <location>
        <begin position="140"/>
        <end position="224"/>
    </location>
</feature>
<dbReference type="InterPro" id="IPR029052">
    <property type="entry name" value="Metallo-depent_PP-like"/>
</dbReference>
<evidence type="ECO:0000256" key="7">
    <source>
        <dbReference type="ARBA" id="ARBA00022833"/>
    </source>
</evidence>
<accession>A0A9P0J719</accession>
<keyword evidence="9" id="KW-0325">Glycoprotein</keyword>
<keyword evidence="8 15" id="KW-1015">Disulfide bond</keyword>
<keyword evidence="5 16" id="KW-0732">Signal</keyword>
<dbReference type="CDD" id="cd00842">
    <property type="entry name" value="MPP_ASMase"/>
    <property type="match status" value="1"/>
</dbReference>
<comment type="catalytic activity">
    <reaction evidence="11">
        <text>a sphingomyelin + H2O = phosphocholine + an N-acylsphing-4-enine + H(+)</text>
        <dbReference type="Rhea" id="RHEA:19253"/>
        <dbReference type="ChEBI" id="CHEBI:15377"/>
        <dbReference type="ChEBI" id="CHEBI:15378"/>
        <dbReference type="ChEBI" id="CHEBI:17636"/>
        <dbReference type="ChEBI" id="CHEBI:52639"/>
        <dbReference type="ChEBI" id="CHEBI:295975"/>
        <dbReference type="EC" id="3.1.4.12"/>
    </reaction>
    <physiologicalReaction direction="left-to-right" evidence="11">
        <dbReference type="Rhea" id="RHEA:19254"/>
    </physiologicalReaction>
</comment>
<feature type="binding site" evidence="14">
    <location>
        <position position="519"/>
    </location>
    <ligand>
        <name>Zn(2+)</name>
        <dbReference type="ChEBI" id="CHEBI:29105"/>
        <label>1</label>
    </ligand>
</feature>
<evidence type="ECO:0000256" key="13">
    <source>
        <dbReference type="PIRNR" id="PIRNR000948"/>
    </source>
</evidence>
<dbReference type="InterPro" id="IPR041805">
    <property type="entry name" value="ASMase/PPN1_MPP"/>
</dbReference>
<dbReference type="Gene3D" id="3.60.21.10">
    <property type="match status" value="2"/>
</dbReference>
<dbReference type="EMBL" id="OU895879">
    <property type="protein sequence ID" value="CAH1727577.1"/>
    <property type="molecule type" value="Genomic_DNA"/>
</dbReference>
<reference evidence="18" key="2">
    <citation type="submission" date="2022-10" db="EMBL/GenBank/DDBJ databases">
        <authorList>
            <consortium name="ENA_rothamsted_submissions"/>
            <consortium name="culmorum"/>
            <person name="King R."/>
        </authorList>
    </citation>
    <scope>NUCLEOTIDE SEQUENCE</scope>
</reference>
<evidence type="ECO:0000256" key="15">
    <source>
        <dbReference type="PIRSR" id="PIRSR000948-2"/>
    </source>
</evidence>
<feature type="signal peptide" evidence="16">
    <location>
        <begin position="1"/>
        <end position="21"/>
    </location>
</feature>
<feature type="binding site" evidence="14">
    <location>
        <position position="483"/>
    </location>
    <ligand>
        <name>Zn(2+)</name>
        <dbReference type="ChEBI" id="CHEBI:29105"/>
        <label>2</label>
    </ligand>
</feature>
<evidence type="ECO:0000313" key="19">
    <source>
        <dbReference type="Proteomes" id="UP001153620"/>
    </source>
</evidence>
<evidence type="ECO:0000256" key="2">
    <source>
        <dbReference type="ARBA" id="ARBA00008234"/>
    </source>
</evidence>
<proteinExistence type="inferred from homology"/>
<evidence type="ECO:0000256" key="1">
    <source>
        <dbReference type="ARBA" id="ARBA00004613"/>
    </source>
</evidence>
<feature type="binding site" evidence="14">
    <location>
        <position position="264"/>
    </location>
    <ligand>
        <name>Zn(2+)</name>
        <dbReference type="ChEBI" id="CHEBI:29105"/>
        <label>1</label>
    </ligand>
</feature>
<dbReference type="InterPro" id="IPR045473">
    <property type="entry name" value="ASM_C"/>
</dbReference>
<evidence type="ECO:0000259" key="17">
    <source>
        <dbReference type="PROSITE" id="PS50015"/>
    </source>
</evidence>
<comment type="function">
    <text evidence="12 13">Converts sphingomyelin to ceramide.</text>
</comment>
<dbReference type="Gene3D" id="1.10.225.10">
    <property type="entry name" value="Saposin-like"/>
    <property type="match status" value="1"/>
</dbReference>